<dbReference type="STRING" id="571913.VV02_16620"/>
<dbReference type="KEGG" id="lmoi:VV02_16620"/>
<dbReference type="PANTHER" id="PTHR34512:SF30">
    <property type="entry name" value="OUTER MEMBRANE PROTEIN ASSEMBLY FACTOR BAMB"/>
    <property type="match status" value="1"/>
</dbReference>
<dbReference type="SUPFAM" id="SSF50998">
    <property type="entry name" value="Quinoprotein alcohol dehydrogenase-like"/>
    <property type="match status" value="1"/>
</dbReference>
<organism evidence="3 4">
    <name type="scientific">Luteipulveratus mongoliensis</name>
    <dbReference type="NCBI Taxonomy" id="571913"/>
    <lineage>
        <taxon>Bacteria</taxon>
        <taxon>Bacillati</taxon>
        <taxon>Actinomycetota</taxon>
        <taxon>Actinomycetes</taxon>
        <taxon>Micrococcales</taxon>
        <taxon>Dermacoccaceae</taxon>
        <taxon>Luteipulveratus</taxon>
    </lineage>
</organism>
<dbReference type="Gene3D" id="2.130.10.10">
    <property type="entry name" value="YVTN repeat-like/Quinoprotein amine dehydrogenase"/>
    <property type="match status" value="1"/>
</dbReference>
<dbReference type="SUPFAM" id="SSF82171">
    <property type="entry name" value="DPP6 N-terminal domain-like"/>
    <property type="match status" value="1"/>
</dbReference>
<dbReference type="PATRIC" id="fig|571913.6.peg.3370"/>
<dbReference type="SMART" id="SM00564">
    <property type="entry name" value="PQQ"/>
    <property type="match status" value="4"/>
</dbReference>
<keyword evidence="4" id="KW-1185">Reference proteome</keyword>
<dbReference type="InterPro" id="IPR015915">
    <property type="entry name" value="Kelch-typ_b-propeller"/>
</dbReference>
<dbReference type="AlphaFoldDB" id="A0A0K1JKJ4"/>
<dbReference type="OrthoDB" id="3904067at2"/>
<gene>
    <name evidence="3" type="ORF">VV02_16620</name>
</gene>
<feature type="chain" id="PRO_5005461963" description="Pyrrolo-quinoline quinone repeat domain-containing protein" evidence="1">
    <location>
        <begin position="35"/>
        <end position="666"/>
    </location>
</feature>
<evidence type="ECO:0000259" key="2">
    <source>
        <dbReference type="Pfam" id="PF13360"/>
    </source>
</evidence>
<dbReference type="EMBL" id="CP011112">
    <property type="protein sequence ID" value="AKU17105.1"/>
    <property type="molecule type" value="Genomic_DNA"/>
</dbReference>
<dbReference type="Pfam" id="PF13360">
    <property type="entry name" value="PQQ_2"/>
    <property type="match status" value="1"/>
</dbReference>
<feature type="signal peptide" evidence="1">
    <location>
        <begin position="1"/>
        <end position="34"/>
    </location>
</feature>
<dbReference type="InterPro" id="IPR002372">
    <property type="entry name" value="PQQ_rpt_dom"/>
</dbReference>
<dbReference type="InterPro" id="IPR018391">
    <property type="entry name" value="PQQ_b-propeller_rpt"/>
</dbReference>
<reference evidence="3 4" key="1">
    <citation type="submission" date="2015-03" db="EMBL/GenBank/DDBJ databases">
        <title>Luteipulveratus halotolerans sp. nov., a novel actinobacterium (Dermacoccaceae) from Sarawak, Malaysia.</title>
        <authorList>
            <person name="Juboi H."/>
            <person name="Basik A."/>
            <person name="Shamsul S.S."/>
            <person name="Arnold P."/>
            <person name="Schmitt E.K."/>
            <person name="Sanglier J.-J."/>
            <person name="Yeo T."/>
        </authorList>
    </citation>
    <scope>NUCLEOTIDE SEQUENCE [LARGE SCALE GENOMIC DNA]</scope>
    <source>
        <strain evidence="3 4">MN07-A0370</strain>
    </source>
</reference>
<accession>A0A0K1JKJ4</accession>
<evidence type="ECO:0000256" key="1">
    <source>
        <dbReference type="SAM" id="SignalP"/>
    </source>
</evidence>
<name>A0A0K1JKJ4_9MICO</name>
<keyword evidence="1" id="KW-0732">Signal</keyword>
<protein>
    <recommendedName>
        <fullName evidence="2">Pyrrolo-quinoline quinone repeat domain-containing protein</fullName>
    </recommendedName>
</protein>
<dbReference type="InterPro" id="IPR006311">
    <property type="entry name" value="TAT_signal"/>
</dbReference>
<dbReference type="InterPro" id="IPR015943">
    <property type="entry name" value="WD40/YVTN_repeat-like_dom_sf"/>
</dbReference>
<evidence type="ECO:0000313" key="4">
    <source>
        <dbReference type="Proteomes" id="UP000066480"/>
    </source>
</evidence>
<sequence length="666" mass="69956">MTYVDLSRRTLLQAGGAVGLAAVLQSFSGSSAHAESAPTTKITDLGPAVVQFSLMSSVLVGDVVYVGSRNILPARVVAFHVPTRKIIGRTDLTTGYAIQAMTVDPTGRYLYLGVLQDAGGPQANLHRWDLSTPDQPAVPIGRIGDRDVRSITAAPDGVVFAVGGGSPTAPALWQFDPATSAVTSLGVPDAASTLARAVAATNSAVFFGAGSTLGGGGSASRASLFSYDRAAGGFTNITPKEMLVDPSMRQLNVIGDRLVAGSAGGTEPAKIAIIDLADTSKYALTKLSGKVTKMYAADGDAVYYATESSLEQISLSTAKVAPVSFTGPSLGEVWGVDVRDGKVLATSGYGFVAEIDPASGSCAVTDLEEAGAPAGPQAVMGIAAANGLVYVGGNGTIAKHRVSGGKPEYLRAPGEAKDAEIVNGVLYTGQYNSQGIWGYDPRRGQPIHQVAAFPSDENRPLDVSWDPCLRRLLVAVQRDTEGGGALWTYDPSSKKSAHFLNPIDDVQMVRAVATRDGVAYLGGDNAQKTGPRGTIVAFDPVKGRELWRIETGAPYGIGSLAIHGSYLYAMALKGSFFVIDLRRRKIVHTADLKAVCPQWSSMVFNRGRVYAASDTTLMRFDPKTFAMSVVVPQLNGGWYSGCHVNRDERGVLYTMKGTNLVAIDDH</sequence>
<dbReference type="PANTHER" id="PTHR34512">
    <property type="entry name" value="CELL SURFACE PROTEIN"/>
    <property type="match status" value="1"/>
</dbReference>
<dbReference type="InterPro" id="IPR011047">
    <property type="entry name" value="Quinoprotein_ADH-like_sf"/>
</dbReference>
<dbReference type="RefSeq" id="WP_052593223.1">
    <property type="nucleotide sequence ID" value="NZ_CP011112.1"/>
</dbReference>
<proteinExistence type="predicted"/>
<dbReference type="Gene3D" id="2.120.10.80">
    <property type="entry name" value="Kelch-type beta propeller"/>
    <property type="match status" value="1"/>
</dbReference>
<feature type="domain" description="Pyrrolo-quinoline quinone repeat" evidence="2">
    <location>
        <begin position="514"/>
        <end position="622"/>
    </location>
</feature>
<dbReference type="Proteomes" id="UP000066480">
    <property type="component" value="Chromosome"/>
</dbReference>
<evidence type="ECO:0000313" key="3">
    <source>
        <dbReference type="EMBL" id="AKU17105.1"/>
    </source>
</evidence>
<dbReference type="PROSITE" id="PS51318">
    <property type="entry name" value="TAT"/>
    <property type="match status" value="1"/>
</dbReference>